<dbReference type="OMA" id="AYWTCTA"/>
<gene>
    <name evidence="1" type="ORF">CGLO_09873</name>
</gene>
<dbReference type="HOGENOM" id="CLU_1643555_0_0_1"/>
<dbReference type="EMBL" id="AMYD01001987">
    <property type="protein sequence ID" value="EQB50666.1"/>
    <property type="molecule type" value="Genomic_DNA"/>
</dbReference>
<name>T0LGC5_COLGC</name>
<dbReference type="OrthoDB" id="4837587at2759"/>
<accession>T0LGC5</accession>
<sequence>MRVALCQTGKLPLINILLPPSLTSHSAPTTRSVPAYWTCTASTTTTLPGPGLPALAAITDIFTALYGPEPITLRAEQARVATCNGLLFGLWNGHPYTVTEPAGLRAEVARRDPGAGGECLGHADQETGVDDDLRLSYMFGFAEDSWVSGGLTEIRRCEDYE</sequence>
<dbReference type="Proteomes" id="UP000015530">
    <property type="component" value="Unassembled WGS sequence"/>
</dbReference>
<evidence type="ECO:0000313" key="1">
    <source>
        <dbReference type="EMBL" id="EQB50666.1"/>
    </source>
</evidence>
<evidence type="ECO:0000313" key="2">
    <source>
        <dbReference type="Proteomes" id="UP000015530"/>
    </source>
</evidence>
<comment type="caution">
    <text evidence="1">The sequence shown here is derived from an EMBL/GenBank/DDBJ whole genome shotgun (WGS) entry which is preliminary data.</text>
</comment>
<proteinExistence type="predicted"/>
<dbReference type="AlphaFoldDB" id="T0LGC5"/>
<reference evidence="2" key="1">
    <citation type="journal article" date="2013" name="Mol. Plant Microbe Interact.">
        <title>Global aspects of pacC regulation of pathogenicity genes in Colletotrichum gloeosporioides as revealed by transcriptome analysis.</title>
        <authorList>
            <person name="Alkan N."/>
            <person name="Meng X."/>
            <person name="Friedlander G."/>
            <person name="Reuveni E."/>
            <person name="Sukno S."/>
            <person name="Sherman A."/>
            <person name="Thon M."/>
            <person name="Fluhr R."/>
            <person name="Prusky D."/>
        </authorList>
    </citation>
    <scope>NUCLEOTIDE SEQUENCE [LARGE SCALE GENOMIC DNA]</scope>
    <source>
        <strain evidence="2">Cg-14</strain>
    </source>
</reference>
<protein>
    <submittedName>
        <fullName evidence="1">Uncharacterized protein</fullName>
    </submittedName>
</protein>
<organism evidence="1 2">
    <name type="scientific">Colletotrichum gloeosporioides (strain Cg-14)</name>
    <name type="common">Anthracnose fungus</name>
    <name type="synonym">Glomerella cingulata</name>
    <dbReference type="NCBI Taxonomy" id="1237896"/>
    <lineage>
        <taxon>Eukaryota</taxon>
        <taxon>Fungi</taxon>
        <taxon>Dikarya</taxon>
        <taxon>Ascomycota</taxon>
        <taxon>Pezizomycotina</taxon>
        <taxon>Sordariomycetes</taxon>
        <taxon>Hypocreomycetidae</taxon>
        <taxon>Glomerellales</taxon>
        <taxon>Glomerellaceae</taxon>
        <taxon>Colletotrichum</taxon>
        <taxon>Colletotrichum gloeosporioides species complex</taxon>
    </lineage>
</organism>